<dbReference type="RefSeq" id="WP_141448165.1">
    <property type="nucleotide sequence ID" value="NZ_CP041217.1"/>
</dbReference>
<evidence type="ECO:0000313" key="1">
    <source>
        <dbReference type="EMBL" id="QDH21620.1"/>
    </source>
</evidence>
<sequence length="247" mass="29498">MKKLSDYLKTTINPFLHSKGFKLQKKDAPTIWTYVRIHKYKDQIIQISQSNYDKNSVRFYAYINGFNEEDIGSHFLYYKDEEELEEILQSFIFKFESEVFPYLDQKSNEIFYEPSLDLAKKLLHSYKSIAKKFINQYNLNLNNRKETITFLQNYLYVNKQKNEVPINNDMESVCVTLMSLIENSYDFQLDLDEYSKSPFMKDIGGNEEAFLLPLNLVYVYWNKMNGNEGLLKEVIDDIEQRVNQYEE</sequence>
<dbReference type="AlphaFoldDB" id="A0A4Y6UYF1"/>
<dbReference type="KEGG" id="saca:FFV09_12660"/>
<gene>
    <name evidence="1" type="ORF">FFV09_12660</name>
</gene>
<name>A0A4Y6UYF1_SACBS</name>
<dbReference type="EMBL" id="CP041217">
    <property type="protein sequence ID" value="QDH21620.1"/>
    <property type="molecule type" value="Genomic_DNA"/>
</dbReference>
<accession>A0A4Y6UYF1</accession>
<reference evidence="1 2" key="1">
    <citation type="submission" date="2019-06" db="EMBL/GenBank/DDBJ databases">
        <title>Saccharibacillus brassicae sp. nov., an endophytic bacterium isolated from Chinese cabbage seeds (Brassica pekinensis).</title>
        <authorList>
            <person name="Jiang L."/>
            <person name="Lee J."/>
            <person name="Kim S.W."/>
        </authorList>
    </citation>
    <scope>NUCLEOTIDE SEQUENCE [LARGE SCALE GENOMIC DNA]</scope>
    <source>
        <strain evidence="2">KCTC 43072 / ATSA2</strain>
    </source>
</reference>
<proteinExistence type="predicted"/>
<protein>
    <recommendedName>
        <fullName evidence="3">DUF4304 domain-containing protein</fullName>
    </recommendedName>
</protein>
<dbReference type="OrthoDB" id="9825151at2"/>
<dbReference type="Proteomes" id="UP000316968">
    <property type="component" value="Chromosome"/>
</dbReference>
<organism evidence="1 2">
    <name type="scientific">Saccharibacillus brassicae</name>
    <dbReference type="NCBI Taxonomy" id="2583377"/>
    <lineage>
        <taxon>Bacteria</taxon>
        <taxon>Bacillati</taxon>
        <taxon>Bacillota</taxon>
        <taxon>Bacilli</taxon>
        <taxon>Bacillales</taxon>
        <taxon>Paenibacillaceae</taxon>
        <taxon>Saccharibacillus</taxon>
    </lineage>
</organism>
<evidence type="ECO:0000313" key="2">
    <source>
        <dbReference type="Proteomes" id="UP000316968"/>
    </source>
</evidence>
<evidence type="ECO:0008006" key="3">
    <source>
        <dbReference type="Google" id="ProtNLM"/>
    </source>
</evidence>
<keyword evidence="2" id="KW-1185">Reference proteome</keyword>